<reference evidence="3" key="1">
    <citation type="journal article" date="2019" name="Int. J. Syst. Evol. Microbiol.">
        <title>The Global Catalogue of Microorganisms (GCM) 10K type strain sequencing project: providing services to taxonomists for standard genome sequencing and annotation.</title>
        <authorList>
            <consortium name="The Broad Institute Genomics Platform"/>
            <consortium name="The Broad Institute Genome Sequencing Center for Infectious Disease"/>
            <person name="Wu L."/>
            <person name="Ma J."/>
        </authorList>
    </citation>
    <scope>NUCLEOTIDE SEQUENCE [LARGE SCALE GENOMIC DNA]</scope>
    <source>
        <strain evidence="3">JCM 18123</strain>
    </source>
</reference>
<evidence type="ECO:0000313" key="3">
    <source>
        <dbReference type="Proteomes" id="UP001499993"/>
    </source>
</evidence>
<keyword evidence="3" id="KW-1185">Reference proteome</keyword>
<protein>
    <submittedName>
        <fullName evidence="2">Uncharacterized protein</fullName>
    </submittedName>
</protein>
<feature type="region of interest" description="Disordered" evidence="1">
    <location>
        <begin position="37"/>
        <end position="79"/>
    </location>
</feature>
<dbReference type="Proteomes" id="UP001499993">
    <property type="component" value="Unassembled WGS sequence"/>
</dbReference>
<evidence type="ECO:0000256" key="1">
    <source>
        <dbReference type="SAM" id="MobiDB-lite"/>
    </source>
</evidence>
<accession>A0ABP9GJ93</accession>
<gene>
    <name evidence="2" type="ORF">GCM10023224_31070</name>
</gene>
<comment type="caution">
    <text evidence="2">The sequence shown here is derived from an EMBL/GenBank/DDBJ whole genome shotgun (WGS) entry which is preliminary data.</text>
</comment>
<organism evidence="2 3">
    <name type="scientific">Streptomonospora halophila</name>
    <dbReference type="NCBI Taxonomy" id="427369"/>
    <lineage>
        <taxon>Bacteria</taxon>
        <taxon>Bacillati</taxon>
        <taxon>Actinomycetota</taxon>
        <taxon>Actinomycetes</taxon>
        <taxon>Streptosporangiales</taxon>
        <taxon>Nocardiopsidaceae</taxon>
        <taxon>Streptomonospora</taxon>
    </lineage>
</organism>
<evidence type="ECO:0000313" key="2">
    <source>
        <dbReference type="EMBL" id="GAA4945553.1"/>
    </source>
</evidence>
<sequence length="79" mass="8689">MRVADYGQLVRAVEPSTAFRVGGGDFHRMEWSMQREARPDRASCDAGGGARLAGRMTVRRRPTVRASAGQDRGKRNRAG</sequence>
<dbReference type="EMBL" id="BAABIK010000016">
    <property type="protein sequence ID" value="GAA4945553.1"/>
    <property type="molecule type" value="Genomic_DNA"/>
</dbReference>
<proteinExistence type="predicted"/>
<name>A0ABP9GJ93_9ACTN</name>